<reference evidence="1 2" key="1">
    <citation type="submission" date="2019-05" db="EMBL/GenBank/DDBJ databases">
        <title>The compact genome of Giardia muris reveals important steps in the evolution of intestinal protozoan parasites.</title>
        <authorList>
            <person name="Xu F."/>
            <person name="Jimenez-Gonzalez A."/>
            <person name="Einarsson E."/>
            <person name="Astvaldsson A."/>
            <person name="Peirasmaki D."/>
            <person name="Eckmann L."/>
            <person name="Andersson J.O."/>
            <person name="Svard S.G."/>
            <person name="Jerlstrom-Hultqvist J."/>
        </authorList>
    </citation>
    <scope>NUCLEOTIDE SEQUENCE [LARGE SCALE GENOMIC DNA]</scope>
    <source>
        <strain evidence="1 2">Roberts-Thomson</strain>
    </source>
</reference>
<sequence>MAWLHHNLPVRVSDGRVLQLCGEGDQLTRDAIAALCLELGIHFTKELALFGVREDGSHFIIQLSEKPFELFLSAGSNSPHAFELNYVDLGLCQGGVVGSSITEEQGEAELVFLRIARRDAIKRYLMVPIRLNEQTVIAVASLILALAVVVNGVHVSSGVLEAIESYIPKACLSTRSHKDWNMLVSRAARSLLQQGEKDLSLQLLRELALTDLTSGFTYSGVYVEHEGSQVNVEVTICVSRLGVSLYKEGERVAWYPYGSICGWTVLMDKLWFHVMLDSVKTKLLLVTSSADDIVRLIQYYIARITEGLMIK</sequence>
<name>A0A4Z1SUB5_GIAMU</name>
<protein>
    <recommendedName>
        <fullName evidence="3">FERM domain-containing protein</fullName>
    </recommendedName>
</protein>
<accession>A0A4Z1SUB5</accession>
<organism evidence="1 2">
    <name type="scientific">Giardia muris</name>
    <dbReference type="NCBI Taxonomy" id="5742"/>
    <lineage>
        <taxon>Eukaryota</taxon>
        <taxon>Metamonada</taxon>
        <taxon>Diplomonadida</taxon>
        <taxon>Hexamitidae</taxon>
        <taxon>Giardiinae</taxon>
        <taxon>Giardia</taxon>
    </lineage>
</organism>
<dbReference type="InterPro" id="IPR011993">
    <property type="entry name" value="PH-like_dom_sf"/>
</dbReference>
<dbReference type="VEuPathDB" id="GiardiaDB:GMRT_10241"/>
<dbReference type="Proteomes" id="UP000315496">
    <property type="component" value="Chromosome 1"/>
</dbReference>
<evidence type="ECO:0008006" key="3">
    <source>
        <dbReference type="Google" id="ProtNLM"/>
    </source>
</evidence>
<comment type="caution">
    <text evidence="1">The sequence shown here is derived from an EMBL/GenBank/DDBJ whole genome shotgun (WGS) entry which is preliminary data.</text>
</comment>
<evidence type="ECO:0000313" key="2">
    <source>
        <dbReference type="Proteomes" id="UP000315496"/>
    </source>
</evidence>
<dbReference type="EMBL" id="VDLU01000001">
    <property type="protein sequence ID" value="TNJ29466.1"/>
    <property type="molecule type" value="Genomic_DNA"/>
</dbReference>
<keyword evidence="2" id="KW-1185">Reference proteome</keyword>
<dbReference type="AlphaFoldDB" id="A0A4Z1SUB5"/>
<dbReference type="Gene3D" id="2.30.29.30">
    <property type="entry name" value="Pleckstrin-homology domain (PH domain)/Phosphotyrosine-binding domain (PTB)"/>
    <property type="match status" value="1"/>
</dbReference>
<gene>
    <name evidence="1" type="ORF">GMRT_10241</name>
</gene>
<proteinExistence type="predicted"/>
<evidence type="ECO:0000313" key="1">
    <source>
        <dbReference type="EMBL" id="TNJ29466.1"/>
    </source>
</evidence>